<comment type="caution">
    <text evidence="2">The sequence shown here is derived from an EMBL/GenBank/DDBJ whole genome shotgun (WGS) entry which is preliminary data.</text>
</comment>
<dbReference type="CDD" id="cd22997">
    <property type="entry name" value="GT_LH"/>
    <property type="match status" value="1"/>
</dbReference>
<name>A0AA36N1C3_9DINO</name>
<accession>A0AA36N1C3</accession>
<dbReference type="InterPro" id="IPR057589">
    <property type="entry name" value="GT_PLOD"/>
</dbReference>
<feature type="domain" description="PLOD1-3-like GT" evidence="1">
    <location>
        <begin position="509"/>
        <end position="653"/>
    </location>
</feature>
<protein>
    <recommendedName>
        <fullName evidence="1">PLOD1-3-like GT domain-containing protein</fullName>
    </recommendedName>
</protein>
<evidence type="ECO:0000313" key="2">
    <source>
        <dbReference type="EMBL" id="CAJ1388452.1"/>
    </source>
</evidence>
<dbReference type="EMBL" id="CAUJNA010001691">
    <property type="protein sequence ID" value="CAJ1388452.1"/>
    <property type="molecule type" value="Genomic_DNA"/>
</dbReference>
<gene>
    <name evidence="2" type="ORF">EVOR1521_LOCUS14314</name>
</gene>
<organism evidence="2 3">
    <name type="scientific">Effrenium voratum</name>
    <dbReference type="NCBI Taxonomy" id="2562239"/>
    <lineage>
        <taxon>Eukaryota</taxon>
        <taxon>Sar</taxon>
        <taxon>Alveolata</taxon>
        <taxon>Dinophyceae</taxon>
        <taxon>Suessiales</taxon>
        <taxon>Symbiodiniaceae</taxon>
        <taxon>Effrenium</taxon>
    </lineage>
</organism>
<evidence type="ECO:0000313" key="3">
    <source>
        <dbReference type="Proteomes" id="UP001178507"/>
    </source>
</evidence>
<sequence length="787" mass="88766">METADSSWQDGGLGVSGFVRFLLRIAVHREESAGRAKAATVTLTRSLKELIGSHLQRAKCSEDDQFTMSLQTGKVQHLREIWEPLSRKIFQLYAEQGHVGEELRMGEDSLVLLLTDAGVLGGCLSEAGARQMCRSLLPRRHFRGGPRSFCFRGHAEVRRRRPRSPSLPPKVEGRQPYYAELGRSEGLYFEDFQEILLGLAMYHNPNLVVPIELRFEQFLMAMMEGLKRCILPLPEELDKEMPEHLKVQVNRAEEWDARQRAWDEMQEALQGCAEVPTEGWNKAEREARRRSFQDTAAASLAERRSLSAPPGLSLRSRFQKVARKELAVVSAMASAASEASEGKAGLGHPAGHRLETMKSIMKAAKRLGTDINVAELQRKRAEVGRQAMQRRRSSAMVKVKFLADRRRSVEARASNVPSAAPSNQFAGMLHTATSIEAPQTWAGPVHPRWHSVEVVTCVTGGKDVVVADFPMYRLFRATTPLPVHNVCEDVKWEGIDFRLRKYKEFFQDVLYFVVDGLDVFFNDVTEATAPSGPVTARVIARRYEELAAPPRAIVMSTERLCGWGGARFCSQEDEARYPEAPTDSKYLNAGGYVGPAEELLEMLSAVLHMKSTAVGEHYEKGQLSDQYFFKLYFWDHQDRIALDYHQKIFGNFLEISNRPCDTDWAPTCAVKPCCTESDNFRRFHELFYERFTVKACAVWREDNLPVSWHGNGAGKWLYLLALDQLSLNCGPAANVTRAQMPEQMMADLFHKYEARAQSEGDNWPGGFLTSVATHLEEPSDEIPQCRT</sequence>
<reference evidence="2" key="1">
    <citation type="submission" date="2023-08" db="EMBL/GenBank/DDBJ databases">
        <authorList>
            <person name="Chen Y."/>
            <person name="Shah S."/>
            <person name="Dougan E. K."/>
            <person name="Thang M."/>
            <person name="Chan C."/>
        </authorList>
    </citation>
    <scope>NUCLEOTIDE SEQUENCE</scope>
</reference>
<proteinExistence type="predicted"/>
<keyword evidence="3" id="KW-1185">Reference proteome</keyword>
<dbReference type="Pfam" id="PF25342">
    <property type="entry name" value="GT_PLOD"/>
    <property type="match status" value="1"/>
</dbReference>
<dbReference type="Proteomes" id="UP001178507">
    <property type="component" value="Unassembled WGS sequence"/>
</dbReference>
<evidence type="ECO:0000259" key="1">
    <source>
        <dbReference type="Pfam" id="PF25342"/>
    </source>
</evidence>
<dbReference type="AlphaFoldDB" id="A0AA36N1C3"/>